<gene>
    <name evidence="4" type="ORF">CONPUDRAFT_166611</name>
</gene>
<feature type="domain" description="NACHT" evidence="3">
    <location>
        <begin position="63"/>
        <end position="217"/>
    </location>
</feature>
<evidence type="ECO:0000313" key="5">
    <source>
        <dbReference type="Proteomes" id="UP000053558"/>
    </source>
</evidence>
<accession>A0A5M3MLJ0</accession>
<dbReference type="PANTHER" id="PTHR10039:SF17">
    <property type="entry name" value="FUNGAL STAND N-TERMINAL GOODBYE DOMAIN-CONTAINING PROTEIN-RELATED"/>
    <property type="match status" value="1"/>
</dbReference>
<organism evidence="4 5">
    <name type="scientific">Coniophora puteana (strain RWD-64-598)</name>
    <name type="common">Brown rot fungus</name>
    <dbReference type="NCBI Taxonomy" id="741705"/>
    <lineage>
        <taxon>Eukaryota</taxon>
        <taxon>Fungi</taxon>
        <taxon>Dikarya</taxon>
        <taxon>Basidiomycota</taxon>
        <taxon>Agaricomycotina</taxon>
        <taxon>Agaricomycetes</taxon>
        <taxon>Agaricomycetidae</taxon>
        <taxon>Boletales</taxon>
        <taxon>Coniophorineae</taxon>
        <taxon>Coniophoraceae</taxon>
        <taxon>Coniophora</taxon>
    </lineage>
</organism>
<evidence type="ECO:0000256" key="1">
    <source>
        <dbReference type="ARBA" id="ARBA00022737"/>
    </source>
</evidence>
<name>A0A5M3MLJ0_CONPW</name>
<dbReference type="EMBL" id="JH711580">
    <property type="protein sequence ID" value="EIW79963.1"/>
    <property type="molecule type" value="Genomic_DNA"/>
</dbReference>
<dbReference type="Pfam" id="PF24883">
    <property type="entry name" value="NPHP3_N"/>
    <property type="match status" value="1"/>
</dbReference>
<sequence>MSTIPDPFYDQGQCRTWEKLAQTKARGAEYNSNERRHFSRCLPGTRKELFDELWDVMTGEAQQVVWLFGESGSGKSSVAYTMAENFGARDQLAATFFFSRTHVGRGDTKLVFLTLAYQIGLLHPRARSIITKAIADDPELLSPTKSWRDQFELLVKAPLQSLKNVWKTQPRVMILDAVDEGVTSDRDANECLIFAMKELVHDRDIPISHILVTSRPDPLLVNASQSLAIKCQLTTLDMWRFSSNHDVELFLRHSFDELYVTHGIEFLYEGPWPSSAVIRAMSARIKGRFIVAATLVRLVEKAESPSDCLDLISKMYDGTVDTIDLDLGDIDSIYRYVLSSCEDRYHRSGVEHLSDIVALARPLTLFDICALFGMDISKNILHLSAIIDLPPDPMRSSRIVQVYHVSIRDYLWDASRSGDLYVSSSSSHTRLASRCLRIMKQKLRKDGPQAEDRKEAKSLRYAVSYWGYHLQRSEPSRQIQALVLDFTRNRATMFLEKATSMRQFGEAMYGLIHAKFIIMRWKPFPYQDEILTLLELHWRNHNPYLARKLTTPGILHEEHTGGPPSVPMRPNPGPWSPLYTRGPPSVPMHWKPAMWSQQSSSGPPPLSTSWSVQTRPYQVR</sequence>
<dbReference type="OMA" id="CELVEMI"/>
<dbReference type="OrthoDB" id="3027122at2759"/>
<dbReference type="PANTHER" id="PTHR10039">
    <property type="entry name" value="AMELOGENIN"/>
    <property type="match status" value="1"/>
</dbReference>
<dbReference type="SUPFAM" id="SSF52540">
    <property type="entry name" value="P-loop containing nucleoside triphosphate hydrolases"/>
    <property type="match status" value="1"/>
</dbReference>
<dbReference type="InterPro" id="IPR027417">
    <property type="entry name" value="P-loop_NTPase"/>
</dbReference>
<dbReference type="Proteomes" id="UP000053558">
    <property type="component" value="Unassembled WGS sequence"/>
</dbReference>
<reference evidence="5" key="1">
    <citation type="journal article" date="2012" name="Science">
        <title>The Paleozoic origin of enzymatic lignin decomposition reconstructed from 31 fungal genomes.</title>
        <authorList>
            <person name="Floudas D."/>
            <person name="Binder M."/>
            <person name="Riley R."/>
            <person name="Barry K."/>
            <person name="Blanchette R.A."/>
            <person name="Henrissat B."/>
            <person name="Martinez A.T."/>
            <person name="Otillar R."/>
            <person name="Spatafora J.W."/>
            <person name="Yadav J.S."/>
            <person name="Aerts A."/>
            <person name="Benoit I."/>
            <person name="Boyd A."/>
            <person name="Carlson A."/>
            <person name="Copeland A."/>
            <person name="Coutinho P.M."/>
            <person name="de Vries R.P."/>
            <person name="Ferreira P."/>
            <person name="Findley K."/>
            <person name="Foster B."/>
            <person name="Gaskell J."/>
            <person name="Glotzer D."/>
            <person name="Gorecki P."/>
            <person name="Heitman J."/>
            <person name="Hesse C."/>
            <person name="Hori C."/>
            <person name="Igarashi K."/>
            <person name="Jurgens J.A."/>
            <person name="Kallen N."/>
            <person name="Kersten P."/>
            <person name="Kohler A."/>
            <person name="Kuees U."/>
            <person name="Kumar T.K.A."/>
            <person name="Kuo A."/>
            <person name="LaButti K."/>
            <person name="Larrondo L.F."/>
            <person name="Lindquist E."/>
            <person name="Ling A."/>
            <person name="Lombard V."/>
            <person name="Lucas S."/>
            <person name="Lundell T."/>
            <person name="Martin R."/>
            <person name="McLaughlin D.J."/>
            <person name="Morgenstern I."/>
            <person name="Morin E."/>
            <person name="Murat C."/>
            <person name="Nagy L.G."/>
            <person name="Nolan M."/>
            <person name="Ohm R.A."/>
            <person name="Patyshakuliyeva A."/>
            <person name="Rokas A."/>
            <person name="Ruiz-Duenas F.J."/>
            <person name="Sabat G."/>
            <person name="Salamov A."/>
            <person name="Samejima M."/>
            <person name="Schmutz J."/>
            <person name="Slot J.C."/>
            <person name="St John F."/>
            <person name="Stenlid J."/>
            <person name="Sun H."/>
            <person name="Sun S."/>
            <person name="Syed K."/>
            <person name="Tsang A."/>
            <person name="Wiebenga A."/>
            <person name="Young D."/>
            <person name="Pisabarro A."/>
            <person name="Eastwood D.C."/>
            <person name="Martin F."/>
            <person name="Cullen D."/>
            <person name="Grigoriev I.V."/>
            <person name="Hibbett D.S."/>
        </authorList>
    </citation>
    <scope>NUCLEOTIDE SEQUENCE [LARGE SCALE GENOMIC DNA]</scope>
    <source>
        <strain evidence="5">RWD-64-598 SS2</strain>
    </source>
</reference>
<proteinExistence type="predicted"/>
<keyword evidence="5" id="KW-1185">Reference proteome</keyword>
<evidence type="ECO:0000259" key="3">
    <source>
        <dbReference type="PROSITE" id="PS50837"/>
    </source>
</evidence>
<dbReference type="GeneID" id="19205587"/>
<evidence type="ECO:0000256" key="2">
    <source>
        <dbReference type="SAM" id="MobiDB-lite"/>
    </source>
</evidence>
<comment type="caution">
    <text evidence="4">The sequence shown here is derived from an EMBL/GenBank/DDBJ whole genome shotgun (WGS) entry which is preliminary data.</text>
</comment>
<protein>
    <recommendedName>
        <fullName evidence="3">NACHT domain-containing protein</fullName>
    </recommendedName>
</protein>
<keyword evidence="1" id="KW-0677">Repeat</keyword>
<dbReference type="KEGG" id="cput:CONPUDRAFT_166611"/>
<evidence type="ECO:0000313" key="4">
    <source>
        <dbReference type="EMBL" id="EIW79963.1"/>
    </source>
</evidence>
<dbReference type="AlphaFoldDB" id="A0A5M3MLJ0"/>
<dbReference type="Gene3D" id="3.40.50.300">
    <property type="entry name" value="P-loop containing nucleotide triphosphate hydrolases"/>
    <property type="match status" value="1"/>
</dbReference>
<feature type="region of interest" description="Disordered" evidence="2">
    <location>
        <begin position="590"/>
        <end position="620"/>
    </location>
</feature>
<dbReference type="PROSITE" id="PS50837">
    <property type="entry name" value="NACHT"/>
    <property type="match status" value="1"/>
</dbReference>
<dbReference type="InterPro" id="IPR007111">
    <property type="entry name" value="NACHT_NTPase"/>
</dbReference>
<dbReference type="InterPro" id="IPR056884">
    <property type="entry name" value="NPHP3-like_N"/>
</dbReference>
<feature type="compositionally biased region" description="Low complexity" evidence="2">
    <location>
        <begin position="595"/>
        <end position="611"/>
    </location>
</feature>
<dbReference type="RefSeq" id="XP_007770275.1">
    <property type="nucleotide sequence ID" value="XM_007772085.1"/>
</dbReference>